<dbReference type="InterPro" id="IPR003593">
    <property type="entry name" value="AAA+_ATPase"/>
</dbReference>
<gene>
    <name evidence="4" type="ORF">SCAR479_11816</name>
</gene>
<dbReference type="PANTHER" id="PTHR24223:SF399">
    <property type="entry name" value="ABC TRANSPORTER ATNG"/>
    <property type="match status" value="1"/>
</dbReference>
<name>A0ABR2XCI9_9PEZI</name>
<dbReference type="Pfam" id="PF00005">
    <property type="entry name" value="ABC_tran"/>
    <property type="match status" value="1"/>
</dbReference>
<reference evidence="4 5" key="1">
    <citation type="submission" date="2024-02" db="EMBL/GenBank/DDBJ databases">
        <title>First draft genome assembly of two strains of Seiridium cardinale.</title>
        <authorList>
            <person name="Emiliani G."/>
            <person name="Scali E."/>
        </authorList>
    </citation>
    <scope>NUCLEOTIDE SEQUENCE [LARGE SCALE GENOMIC DNA]</scope>
    <source>
        <strain evidence="4 5">BM-138-000479</strain>
    </source>
</reference>
<evidence type="ECO:0000313" key="5">
    <source>
        <dbReference type="Proteomes" id="UP001465668"/>
    </source>
</evidence>
<protein>
    <recommendedName>
        <fullName evidence="3">AAA+ ATPase domain-containing protein</fullName>
    </recommendedName>
</protein>
<evidence type="ECO:0000256" key="1">
    <source>
        <dbReference type="ARBA" id="ARBA00022741"/>
    </source>
</evidence>
<dbReference type="EMBL" id="JARVKM010000074">
    <property type="protein sequence ID" value="KAK9771477.1"/>
    <property type="molecule type" value="Genomic_DNA"/>
</dbReference>
<dbReference type="InterPro" id="IPR027417">
    <property type="entry name" value="P-loop_NTPase"/>
</dbReference>
<dbReference type="Proteomes" id="UP001465668">
    <property type="component" value="Unassembled WGS sequence"/>
</dbReference>
<proteinExistence type="predicted"/>
<keyword evidence="2" id="KW-0067">ATP-binding</keyword>
<dbReference type="PANTHER" id="PTHR24223">
    <property type="entry name" value="ATP-BINDING CASSETTE SUB-FAMILY C"/>
    <property type="match status" value="1"/>
</dbReference>
<accession>A0ABR2XCI9</accession>
<evidence type="ECO:0000313" key="4">
    <source>
        <dbReference type="EMBL" id="KAK9771477.1"/>
    </source>
</evidence>
<keyword evidence="1" id="KW-0547">Nucleotide-binding</keyword>
<sequence length="231" mass="25273">MLSFLPVTTHIERYQNTRVGLPDPEWPSHGALRSERLSATYSENTSPVLKQVDLAIEGGQNLGIIGRTGSGKSSSMLAILRMIDVVSGRILLGDIDLAAVEGSVVRQKLNCLTQDPFLFSGTLGVTSTLQVTRLTENVTVLEKVGLWSIVESKVGGNSPGPSDVLDNVMDADFLSHRQQQVFCLARAMLKSGKVLILDEPTSSVDLQTDTKMQEIIRFEFKTGRWQEKATV</sequence>
<dbReference type="InterPro" id="IPR050173">
    <property type="entry name" value="ABC_transporter_C-like"/>
</dbReference>
<feature type="domain" description="AAA+ ATPase" evidence="3">
    <location>
        <begin position="58"/>
        <end position="224"/>
    </location>
</feature>
<comment type="caution">
    <text evidence="4">The sequence shown here is derived from an EMBL/GenBank/DDBJ whole genome shotgun (WGS) entry which is preliminary data.</text>
</comment>
<dbReference type="SUPFAM" id="SSF52540">
    <property type="entry name" value="P-loop containing nucleoside triphosphate hydrolases"/>
    <property type="match status" value="1"/>
</dbReference>
<dbReference type="Gene3D" id="3.40.50.300">
    <property type="entry name" value="P-loop containing nucleotide triphosphate hydrolases"/>
    <property type="match status" value="1"/>
</dbReference>
<evidence type="ECO:0000259" key="3">
    <source>
        <dbReference type="SMART" id="SM00382"/>
    </source>
</evidence>
<dbReference type="SMART" id="SM00382">
    <property type="entry name" value="AAA"/>
    <property type="match status" value="1"/>
</dbReference>
<organism evidence="4 5">
    <name type="scientific">Seiridium cardinale</name>
    <dbReference type="NCBI Taxonomy" id="138064"/>
    <lineage>
        <taxon>Eukaryota</taxon>
        <taxon>Fungi</taxon>
        <taxon>Dikarya</taxon>
        <taxon>Ascomycota</taxon>
        <taxon>Pezizomycotina</taxon>
        <taxon>Sordariomycetes</taxon>
        <taxon>Xylariomycetidae</taxon>
        <taxon>Amphisphaeriales</taxon>
        <taxon>Sporocadaceae</taxon>
        <taxon>Seiridium</taxon>
    </lineage>
</organism>
<evidence type="ECO:0000256" key="2">
    <source>
        <dbReference type="ARBA" id="ARBA00022840"/>
    </source>
</evidence>
<dbReference type="InterPro" id="IPR003439">
    <property type="entry name" value="ABC_transporter-like_ATP-bd"/>
</dbReference>
<keyword evidence="5" id="KW-1185">Reference proteome</keyword>